<evidence type="ECO:0000256" key="1">
    <source>
        <dbReference type="SAM" id="MobiDB-lite"/>
    </source>
</evidence>
<name>A0A199VQ87_ANACO</name>
<gene>
    <name evidence="2" type="ORF">ACMD2_00163</name>
</gene>
<evidence type="ECO:0000313" key="2">
    <source>
        <dbReference type="EMBL" id="OAY79173.1"/>
    </source>
</evidence>
<proteinExistence type="predicted"/>
<feature type="region of interest" description="Disordered" evidence="1">
    <location>
        <begin position="91"/>
        <end position="126"/>
    </location>
</feature>
<dbReference type="EMBL" id="LSRQ01001111">
    <property type="protein sequence ID" value="OAY79173.1"/>
    <property type="molecule type" value="Genomic_DNA"/>
</dbReference>
<protein>
    <submittedName>
        <fullName evidence="2">Uncharacterized protein</fullName>
    </submittedName>
</protein>
<organism evidence="2 3">
    <name type="scientific">Ananas comosus</name>
    <name type="common">Pineapple</name>
    <name type="synonym">Ananas ananas</name>
    <dbReference type="NCBI Taxonomy" id="4615"/>
    <lineage>
        <taxon>Eukaryota</taxon>
        <taxon>Viridiplantae</taxon>
        <taxon>Streptophyta</taxon>
        <taxon>Embryophyta</taxon>
        <taxon>Tracheophyta</taxon>
        <taxon>Spermatophyta</taxon>
        <taxon>Magnoliopsida</taxon>
        <taxon>Liliopsida</taxon>
        <taxon>Poales</taxon>
        <taxon>Bromeliaceae</taxon>
        <taxon>Bromelioideae</taxon>
        <taxon>Ananas</taxon>
    </lineage>
</organism>
<reference evidence="2 3" key="1">
    <citation type="journal article" date="2016" name="DNA Res.">
        <title>The draft genome of MD-2 pineapple using hybrid error correction of long reads.</title>
        <authorList>
            <person name="Redwan R.M."/>
            <person name="Saidin A."/>
            <person name="Kumar S.V."/>
        </authorList>
    </citation>
    <scope>NUCLEOTIDE SEQUENCE [LARGE SCALE GENOMIC DNA]</scope>
    <source>
        <strain evidence="3">cv. MD2</strain>
        <tissue evidence="2">Leaf</tissue>
    </source>
</reference>
<evidence type="ECO:0000313" key="3">
    <source>
        <dbReference type="Proteomes" id="UP000092600"/>
    </source>
</evidence>
<dbReference type="AlphaFoldDB" id="A0A199VQ87"/>
<dbReference type="Proteomes" id="UP000092600">
    <property type="component" value="Unassembled WGS sequence"/>
</dbReference>
<comment type="caution">
    <text evidence="2">The sequence shown here is derived from an EMBL/GenBank/DDBJ whole genome shotgun (WGS) entry which is preliminary data.</text>
</comment>
<sequence length="167" mass="18323">MRYQRRGLKEAAVRMTWGKLVAERTGPASKRMPRPAPETPWSDSDHHLYPGTPRRGIGGDTSPSCEIFSAKLSCAIRPSTLARIGAFASQNAKDSLGGADPPSHENGGSDENTSAGARTRRRRTKTPIVVIWSMKKKKKKKNENARVWNDGNAHGDRCPMRALLFGA</sequence>
<accession>A0A199VQ87</accession>
<feature type="region of interest" description="Disordered" evidence="1">
    <location>
        <begin position="20"/>
        <end position="62"/>
    </location>
</feature>